<sequence length="98" mass="10952">MNSALSPPCAIRAFSVAIREEEVERRGMAGGRTLSSSPSDLLHRIKSFVQSLVDDLGNDRPPSVALDRYRNYCSDLSGRWSSSIPSRLFHFRSFCGLF</sequence>
<gene>
    <name evidence="1" type="ORF">ZIOFF_064480</name>
</gene>
<accession>A0A8J5KGD8</accession>
<keyword evidence="2" id="KW-1185">Reference proteome</keyword>
<protein>
    <submittedName>
        <fullName evidence="1">Uncharacterized protein</fullName>
    </submittedName>
</protein>
<dbReference type="AlphaFoldDB" id="A0A8J5KGD8"/>
<proteinExistence type="predicted"/>
<dbReference type="Proteomes" id="UP000734854">
    <property type="component" value="Unassembled WGS sequence"/>
</dbReference>
<comment type="caution">
    <text evidence="1">The sequence shown here is derived from an EMBL/GenBank/DDBJ whole genome shotgun (WGS) entry which is preliminary data.</text>
</comment>
<dbReference type="EMBL" id="JACMSC010000018">
    <property type="protein sequence ID" value="KAG6475262.1"/>
    <property type="molecule type" value="Genomic_DNA"/>
</dbReference>
<name>A0A8J5KGD8_ZINOF</name>
<evidence type="ECO:0000313" key="2">
    <source>
        <dbReference type="Proteomes" id="UP000734854"/>
    </source>
</evidence>
<evidence type="ECO:0000313" key="1">
    <source>
        <dbReference type="EMBL" id="KAG6475262.1"/>
    </source>
</evidence>
<reference evidence="1 2" key="1">
    <citation type="submission" date="2020-08" db="EMBL/GenBank/DDBJ databases">
        <title>Plant Genome Project.</title>
        <authorList>
            <person name="Zhang R.-G."/>
        </authorList>
    </citation>
    <scope>NUCLEOTIDE SEQUENCE [LARGE SCALE GENOMIC DNA]</scope>
    <source>
        <tissue evidence="1">Rhizome</tissue>
    </source>
</reference>
<organism evidence="1 2">
    <name type="scientific">Zingiber officinale</name>
    <name type="common">Ginger</name>
    <name type="synonym">Amomum zingiber</name>
    <dbReference type="NCBI Taxonomy" id="94328"/>
    <lineage>
        <taxon>Eukaryota</taxon>
        <taxon>Viridiplantae</taxon>
        <taxon>Streptophyta</taxon>
        <taxon>Embryophyta</taxon>
        <taxon>Tracheophyta</taxon>
        <taxon>Spermatophyta</taxon>
        <taxon>Magnoliopsida</taxon>
        <taxon>Liliopsida</taxon>
        <taxon>Zingiberales</taxon>
        <taxon>Zingiberaceae</taxon>
        <taxon>Zingiber</taxon>
    </lineage>
</organism>